<comment type="caution">
    <text evidence="1">The sequence shown here is derived from an EMBL/GenBank/DDBJ whole genome shotgun (WGS) entry which is preliminary data.</text>
</comment>
<gene>
    <name evidence="1" type="ORF">EWM64_g8413</name>
</gene>
<accession>A0A4Y9ZQ82</accession>
<organism evidence="1 2">
    <name type="scientific">Hericium alpestre</name>
    <dbReference type="NCBI Taxonomy" id="135208"/>
    <lineage>
        <taxon>Eukaryota</taxon>
        <taxon>Fungi</taxon>
        <taxon>Dikarya</taxon>
        <taxon>Basidiomycota</taxon>
        <taxon>Agaricomycotina</taxon>
        <taxon>Agaricomycetes</taxon>
        <taxon>Russulales</taxon>
        <taxon>Hericiaceae</taxon>
        <taxon>Hericium</taxon>
    </lineage>
</organism>
<reference evidence="1 2" key="1">
    <citation type="submission" date="2019-02" db="EMBL/GenBank/DDBJ databases">
        <title>Genome sequencing of the rare red list fungi Hericium alpestre (H. flagellum).</title>
        <authorList>
            <person name="Buettner E."/>
            <person name="Kellner H."/>
        </authorList>
    </citation>
    <scope>NUCLEOTIDE SEQUENCE [LARGE SCALE GENOMIC DNA]</scope>
    <source>
        <strain evidence="1 2">DSM 108284</strain>
    </source>
</reference>
<dbReference type="Proteomes" id="UP000298061">
    <property type="component" value="Unassembled WGS sequence"/>
</dbReference>
<name>A0A4Y9ZQ82_9AGAM</name>
<evidence type="ECO:0000313" key="2">
    <source>
        <dbReference type="Proteomes" id="UP000298061"/>
    </source>
</evidence>
<dbReference type="EMBL" id="SFCI01001509">
    <property type="protein sequence ID" value="TFY75599.1"/>
    <property type="molecule type" value="Genomic_DNA"/>
</dbReference>
<evidence type="ECO:0000313" key="1">
    <source>
        <dbReference type="EMBL" id="TFY75599.1"/>
    </source>
</evidence>
<sequence>MMFGNRGDVSTVARKADHEERVYPKRKDLIGHTTGASASSAMLERLQFELASSDDNKFKLPAAVASLDLGNAEVGGNSVGSGTLALLDTGNDRILVPNPEAPAVPSVARSVLHV</sequence>
<proteinExistence type="predicted"/>
<dbReference type="AlphaFoldDB" id="A0A4Y9ZQ82"/>
<keyword evidence="2" id="KW-1185">Reference proteome</keyword>
<protein>
    <submittedName>
        <fullName evidence="1">Uncharacterized protein</fullName>
    </submittedName>
</protein>